<gene>
    <name evidence="1" type="ORF">PF008_g31710</name>
</gene>
<evidence type="ECO:0000313" key="1">
    <source>
        <dbReference type="EMBL" id="KAE9266034.1"/>
    </source>
</evidence>
<evidence type="ECO:0000313" key="2">
    <source>
        <dbReference type="Proteomes" id="UP000486351"/>
    </source>
</evidence>
<reference evidence="1 2" key="1">
    <citation type="submission" date="2018-09" db="EMBL/GenBank/DDBJ databases">
        <title>Genomic investigation of the strawberry pathogen Phytophthora fragariae indicates pathogenicity is determined by transcriptional variation in three key races.</title>
        <authorList>
            <person name="Adams T.M."/>
            <person name="Armitage A.D."/>
            <person name="Sobczyk M.K."/>
            <person name="Bates H.J."/>
            <person name="Dunwell J.M."/>
            <person name="Nellist C.F."/>
            <person name="Harrison R.J."/>
        </authorList>
    </citation>
    <scope>NUCLEOTIDE SEQUENCE [LARGE SCALE GENOMIC DNA]</scope>
    <source>
        <strain evidence="1 2">NOV-77</strain>
    </source>
</reference>
<name>A0A6G0Q1V5_9STRA</name>
<dbReference type="AlphaFoldDB" id="A0A6G0Q1V5"/>
<organism evidence="1 2">
    <name type="scientific">Phytophthora fragariae</name>
    <dbReference type="NCBI Taxonomy" id="53985"/>
    <lineage>
        <taxon>Eukaryota</taxon>
        <taxon>Sar</taxon>
        <taxon>Stramenopiles</taxon>
        <taxon>Oomycota</taxon>
        <taxon>Peronosporomycetes</taxon>
        <taxon>Peronosporales</taxon>
        <taxon>Peronosporaceae</taxon>
        <taxon>Phytophthora</taxon>
    </lineage>
</organism>
<sequence length="76" mass="9085">MNMLKSEQNQMVIVRLKMWMHLLRSTMETPVLGKQTNFSWVMNKLRRKPSCLRRRNPELQWMLAAGGTLIRLQILM</sequence>
<comment type="caution">
    <text evidence="1">The sequence shown here is derived from an EMBL/GenBank/DDBJ whole genome shotgun (WGS) entry which is preliminary data.</text>
</comment>
<dbReference type="Proteomes" id="UP000486351">
    <property type="component" value="Unassembled WGS sequence"/>
</dbReference>
<dbReference type="EMBL" id="QXFY01007480">
    <property type="protein sequence ID" value="KAE9266034.1"/>
    <property type="molecule type" value="Genomic_DNA"/>
</dbReference>
<accession>A0A6G0Q1V5</accession>
<proteinExistence type="predicted"/>
<protein>
    <submittedName>
        <fullName evidence="1">Uncharacterized protein</fullName>
    </submittedName>
</protein>